<protein>
    <submittedName>
        <fullName evidence="2">Uncharacterized protein</fullName>
    </submittedName>
</protein>
<dbReference type="AlphaFoldDB" id="A0A2V2VNY3"/>
<dbReference type="Proteomes" id="UP000246121">
    <property type="component" value="Unassembled WGS sequence"/>
</dbReference>
<dbReference type="VEuPathDB" id="TriTrypDB:C4B63_13g964c"/>
<feature type="compositionally biased region" description="Basic and acidic residues" evidence="1">
    <location>
        <begin position="19"/>
        <end position="45"/>
    </location>
</feature>
<dbReference type="VEuPathDB" id="TriTrypDB:BCY84_16134"/>
<evidence type="ECO:0000313" key="3">
    <source>
        <dbReference type="Proteomes" id="UP000246121"/>
    </source>
</evidence>
<organism evidence="2 3">
    <name type="scientific">Trypanosoma cruzi</name>
    <dbReference type="NCBI Taxonomy" id="5693"/>
    <lineage>
        <taxon>Eukaryota</taxon>
        <taxon>Discoba</taxon>
        <taxon>Euglenozoa</taxon>
        <taxon>Kinetoplastea</taxon>
        <taxon>Metakinetoplastina</taxon>
        <taxon>Trypanosomatida</taxon>
        <taxon>Trypanosomatidae</taxon>
        <taxon>Trypanosoma</taxon>
        <taxon>Schizotrypanum</taxon>
    </lineage>
</organism>
<gene>
    <name evidence="2" type="ORF">C4B63_13g964c</name>
</gene>
<feature type="compositionally biased region" description="Basic and acidic residues" evidence="1">
    <location>
        <begin position="77"/>
        <end position="88"/>
    </location>
</feature>
<reference evidence="2 3" key="1">
    <citation type="journal article" date="2018" name="Microb. Genom.">
        <title>Expanding an expanded genome: long-read sequencing of Trypanosoma cruzi.</title>
        <authorList>
            <person name="Berna L."/>
            <person name="Rodriguez M."/>
            <person name="Chiribao M.L."/>
            <person name="Parodi-Talice A."/>
            <person name="Pita S."/>
            <person name="Rijo G."/>
            <person name="Alvarez-Valin F."/>
            <person name="Robello C."/>
        </authorList>
    </citation>
    <scope>NUCLEOTIDE SEQUENCE [LARGE SCALE GENOMIC DNA]</scope>
    <source>
        <strain evidence="2 3">Dm28c</strain>
    </source>
</reference>
<proteinExistence type="predicted"/>
<dbReference type="VEuPathDB" id="TriTrypDB:TCDM_14492"/>
<dbReference type="EMBL" id="PRFA01000013">
    <property type="protein sequence ID" value="PWU98149.1"/>
    <property type="molecule type" value="Genomic_DNA"/>
</dbReference>
<dbReference type="VEuPathDB" id="TriTrypDB:TcG_02436"/>
<feature type="compositionally biased region" description="Low complexity" evidence="1">
    <location>
        <begin position="47"/>
        <end position="75"/>
    </location>
</feature>
<name>A0A2V2VNY3_TRYCR</name>
<dbReference type="VEuPathDB" id="TriTrypDB:TcBrA4_0003560"/>
<sequence>MSWNDVDGSLNDVNPDLLELSKDPVAWREQRRRALQEKVFGHGREGGSSVSSVAPAPANGPPSGATASSAPSVSGESGRKMEEHERHVLQQIMSHKRRRDDAAKSEATPAVSASPVGLSMKDKLLQRLKNPH</sequence>
<evidence type="ECO:0000256" key="1">
    <source>
        <dbReference type="SAM" id="MobiDB-lite"/>
    </source>
</evidence>
<dbReference type="OrthoDB" id="277769at2759"/>
<dbReference type="VEuPathDB" id="TriTrypDB:C3747_73g962c"/>
<feature type="region of interest" description="Disordered" evidence="1">
    <location>
        <begin position="1"/>
        <end position="132"/>
    </location>
</feature>
<dbReference type="VEuPathDB" id="TriTrypDB:TcCLB.510289.44"/>
<evidence type="ECO:0000313" key="2">
    <source>
        <dbReference type="EMBL" id="PWU98149.1"/>
    </source>
</evidence>
<comment type="caution">
    <text evidence="2">The sequence shown here is derived from an EMBL/GenBank/DDBJ whole genome shotgun (WGS) entry which is preliminary data.</text>
</comment>
<dbReference type="VEuPathDB" id="TriTrypDB:TcCLB.510967.13"/>
<accession>A0A2V2VNY3</accession>
<dbReference type="VEuPathDB" id="TriTrypDB:TcCL_NonESM06391"/>
<dbReference type="VEuPathDB" id="TriTrypDB:TcYC6_0080370"/>